<protein>
    <recommendedName>
        <fullName evidence="4">Glycosyl hydrolase family 16</fullName>
    </recommendedName>
</protein>
<dbReference type="Proteomes" id="UP000318416">
    <property type="component" value="Unassembled WGS sequence"/>
</dbReference>
<evidence type="ECO:0000313" key="3">
    <source>
        <dbReference type="Proteomes" id="UP000318416"/>
    </source>
</evidence>
<reference evidence="2 3" key="1">
    <citation type="submission" date="2019-06" db="EMBL/GenBank/DDBJ databases">
        <title>Sequencing the genomes of 1000 actinobacteria strains.</title>
        <authorList>
            <person name="Klenk H.-P."/>
        </authorList>
    </citation>
    <scope>NUCLEOTIDE SEQUENCE [LARGE SCALE GENOMIC DNA]</scope>
    <source>
        <strain evidence="2 3">DSM 41649</strain>
    </source>
</reference>
<dbReference type="InterPro" id="IPR013320">
    <property type="entry name" value="ConA-like_dom_sf"/>
</dbReference>
<accession>A0A561EMB4</accession>
<keyword evidence="1" id="KW-0732">Signal</keyword>
<gene>
    <name evidence="2" type="ORF">FB465_1748</name>
</gene>
<keyword evidence="3" id="KW-1185">Reference proteome</keyword>
<evidence type="ECO:0000313" key="2">
    <source>
        <dbReference type="EMBL" id="TWE16757.1"/>
    </source>
</evidence>
<dbReference type="Gene3D" id="2.60.120.200">
    <property type="match status" value="1"/>
</dbReference>
<dbReference type="EMBL" id="VIVR01000001">
    <property type="protein sequence ID" value="TWE16757.1"/>
    <property type="molecule type" value="Genomic_DNA"/>
</dbReference>
<proteinExistence type="predicted"/>
<evidence type="ECO:0000256" key="1">
    <source>
        <dbReference type="SAM" id="SignalP"/>
    </source>
</evidence>
<feature type="chain" id="PRO_5021764280" description="Glycosyl hydrolase family 16" evidence="1">
    <location>
        <begin position="20"/>
        <end position="268"/>
    </location>
</feature>
<name>A0A561EMB4_9ACTN</name>
<feature type="signal peptide" evidence="1">
    <location>
        <begin position="1"/>
        <end position="19"/>
    </location>
</feature>
<organism evidence="2 3">
    <name type="scientific">Kitasatospora atroaurantiaca</name>
    <dbReference type="NCBI Taxonomy" id="285545"/>
    <lineage>
        <taxon>Bacteria</taxon>
        <taxon>Bacillati</taxon>
        <taxon>Actinomycetota</taxon>
        <taxon>Actinomycetes</taxon>
        <taxon>Kitasatosporales</taxon>
        <taxon>Streptomycetaceae</taxon>
        <taxon>Kitasatospora</taxon>
    </lineage>
</organism>
<dbReference type="SUPFAM" id="SSF49899">
    <property type="entry name" value="Concanavalin A-like lectins/glucanases"/>
    <property type="match status" value="1"/>
</dbReference>
<sequence>MDIPCLLLALAMTAFPATATTPTRTGGPHPVLAERFTTLDLGPGRLWGWQSTAYSRCTDNDDNPDSWKLDRLTPDALSTARGYLTITATAHPDGHWDTGLLTTGESCGTGGDGTLVRTGDLMVAHVLLPHADTGTWAGLWTWRDGHNEVDVFEWHADHPDTLEFVNHVRSGNAYYTDASVGAGEWLYIGTHFGADNTTWYVGPTLDHLTPVFADHTGVGADFAAYPILNLSISNGRGYHPAPATPTPATLSVDHLLIEHPAPDELPHP</sequence>
<comment type="caution">
    <text evidence="2">The sequence shown here is derived from an EMBL/GenBank/DDBJ whole genome shotgun (WGS) entry which is preliminary data.</text>
</comment>
<evidence type="ECO:0008006" key="4">
    <source>
        <dbReference type="Google" id="ProtNLM"/>
    </source>
</evidence>
<dbReference type="AlphaFoldDB" id="A0A561EMB4"/>